<dbReference type="InterPro" id="IPR050585">
    <property type="entry name" value="Xaa-Pro_dipeptidyl-ppase/CocE"/>
</dbReference>
<dbReference type="SUPFAM" id="SSF49785">
    <property type="entry name" value="Galactose-binding domain-like"/>
    <property type="match status" value="1"/>
</dbReference>
<keyword evidence="5" id="KW-1185">Reference proteome</keyword>
<proteinExistence type="predicted"/>
<feature type="region of interest" description="Disordered" evidence="2">
    <location>
        <begin position="1"/>
        <end position="25"/>
    </location>
</feature>
<evidence type="ECO:0000256" key="2">
    <source>
        <dbReference type="SAM" id="MobiDB-lite"/>
    </source>
</evidence>
<protein>
    <submittedName>
        <fullName evidence="4">CocE/NonD family hydrolase</fullName>
    </submittedName>
</protein>
<evidence type="ECO:0000256" key="1">
    <source>
        <dbReference type="ARBA" id="ARBA00022801"/>
    </source>
</evidence>
<dbReference type="InterPro" id="IPR029058">
    <property type="entry name" value="AB_hydrolase_fold"/>
</dbReference>
<name>A0A7C9KHM5_9SPHN</name>
<feature type="compositionally biased region" description="Polar residues" evidence="2">
    <location>
        <begin position="14"/>
        <end position="25"/>
    </location>
</feature>
<gene>
    <name evidence="4" type="ORF">F3168_06980</name>
</gene>
<dbReference type="OrthoDB" id="9806163at2"/>
<dbReference type="EMBL" id="WIOL01000002">
    <property type="protein sequence ID" value="MQT17000.1"/>
    <property type="molecule type" value="Genomic_DNA"/>
</dbReference>
<dbReference type="RefSeq" id="WP_152577430.1">
    <property type="nucleotide sequence ID" value="NZ_JAATJI010000001.1"/>
</dbReference>
<dbReference type="InterPro" id="IPR005674">
    <property type="entry name" value="CocE/Ser_esterase"/>
</dbReference>
<dbReference type="NCBIfam" id="TIGR00976">
    <property type="entry name" value="CocE_NonD"/>
    <property type="match status" value="1"/>
</dbReference>
<dbReference type="AlphaFoldDB" id="A0A7C9KHM5"/>
<evidence type="ECO:0000259" key="3">
    <source>
        <dbReference type="SMART" id="SM00939"/>
    </source>
</evidence>
<keyword evidence="1 4" id="KW-0378">Hydrolase</keyword>
<dbReference type="SUPFAM" id="SSF53474">
    <property type="entry name" value="alpha/beta-Hydrolases"/>
    <property type="match status" value="1"/>
</dbReference>
<accession>A0A7C9KHM5</accession>
<comment type="caution">
    <text evidence="4">The sequence shown here is derived from an EMBL/GenBank/DDBJ whole genome shotgun (WGS) entry which is preliminary data.</text>
</comment>
<dbReference type="Proteomes" id="UP000481327">
    <property type="component" value="Unassembled WGS sequence"/>
</dbReference>
<reference evidence="4 5" key="1">
    <citation type="submission" date="2019-09" db="EMBL/GenBank/DDBJ databases">
        <title>Polymorphobacter sp. isolated from a lake in China.</title>
        <authorList>
            <person name="Liu Z."/>
        </authorList>
    </citation>
    <scope>NUCLEOTIDE SEQUENCE [LARGE SCALE GENOMIC DNA]</scope>
    <source>
        <strain evidence="4 5">D40P</strain>
    </source>
</reference>
<feature type="domain" description="Xaa-Pro dipeptidyl-peptidase C-terminal" evidence="3">
    <location>
        <begin position="341"/>
        <end position="549"/>
    </location>
</feature>
<dbReference type="Gene3D" id="2.60.120.260">
    <property type="entry name" value="Galactose-binding domain-like"/>
    <property type="match status" value="1"/>
</dbReference>
<dbReference type="SMART" id="SM00939">
    <property type="entry name" value="PepX_C"/>
    <property type="match status" value="1"/>
</dbReference>
<organism evidence="4 5">
    <name type="scientific">Sandarakinorhabdus fusca</name>
    <dbReference type="NCBI Taxonomy" id="1439888"/>
    <lineage>
        <taxon>Bacteria</taxon>
        <taxon>Pseudomonadati</taxon>
        <taxon>Pseudomonadota</taxon>
        <taxon>Alphaproteobacteria</taxon>
        <taxon>Sphingomonadales</taxon>
        <taxon>Sphingosinicellaceae</taxon>
        <taxon>Sandarakinorhabdus</taxon>
    </lineage>
</organism>
<evidence type="ECO:0000313" key="5">
    <source>
        <dbReference type="Proteomes" id="UP000481327"/>
    </source>
</evidence>
<dbReference type="GO" id="GO:0008239">
    <property type="term" value="F:dipeptidyl-peptidase activity"/>
    <property type="evidence" value="ECO:0007669"/>
    <property type="project" value="InterPro"/>
</dbReference>
<dbReference type="Gene3D" id="3.40.50.1820">
    <property type="entry name" value="alpha/beta hydrolase"/>
    <property type="match status" value="1"/>
</dbReference>
<dbReference type="Pfam" id="PF02129">
    <property type="entry name" value="Peptidase_S15"/>
    <property type="match status" value="1"/>
</dbReference>
<dbReference type="InterPro" id="IPR000383">
    <property type="entry name" value="Xaa-Pro-like_dom"/>
</dbReference>
<sequence length="576" mass="62828">MTAGFDPGQRRLNGPQTTGRQYRNLSQPVHAMARDDDVAVPMRDGVELRADVHRPAEPGRYPVLVAASPYPRQIQDLGAPMGFIEAGASDWFVPRGYVHLIVNCRGTGGSGGTFGFFDGQERRDMYDLVEWAAAQPWSDGNVGMVGISYFAMTQMEAAVERPPHLKAIMPIACTTDLYQSATHNGLFSSGFVTPFLSMIGMTSARPDSFWRSKLIAAARAVLHTPAIHHKFETMNGEAAIAGLKAVLKLHHDPHPWDELWSAIAVEHPFRDGWWDDRDLTPLLDRVEVPVYLGCDWQNVPLHLPHTFDTINRLTGSPHVRVALMGEHGLAWPWESLHVEALAWFDHWLKGCDTGILDGPRLRYALPGTDEWHSADSWPLPRTQHHPFPLGADGVLGGDSAGARAMLTLGAGLGRVRASEIDPPALLAWDSAPLAADLDVVGEIELALDATSTAPDTAWIATLQDVAPDGQVTEVTTGYLRAGLRDVDEAQSRTGAPVMPCRSFNAVPIGELTPYRIALVPNARRFKAGHRIRLVLTSDDQDPDTPAALNFRHASIGTSCLSHIHSTSRLLLPIAAG</sequence>
<dbReference type="Pfam" id="PF08530">
    <property type="entry name" value="PepX_C"/>
    <property type="match status" value="1"/>
</dbReference>
<evidence type="ECO:0000313" key="4">
    <source>
        <dbReference type="EMBL" id="MQT17000.1"/>
    </source>
</evidence>
<dbReference type="Gene3D" id="1.10.3020.10">
    <property type="entry name" value="alpha-amino acid ester hydrolase ( Helical cap domain)"/>
    <property type="match status" value="1"/>
</dbReference>
<dbReference type="PANTHER" id="PTHR43056">
    <property type="entry name" value="PEPTIDASE S9 PROLYL OLIGOPEPTIDASE"/>
    <property type="match status" value="1"/>
</dbReference>
<dbReference type="InterPro" id="IPR008979">
    <property type="entry name" value="Galactose-bd-like_sf"/>
</dbReference>
<dbReference type="InterPro" id="IPR013736">
    <property type="entry name" value="Xaa-Pro_dipept_C"/>
</dbReference>
<dbReference type="PANTHER" id="PTHR43056:SF10">
    <property type="entry name" value="COCE_NOND FAMILY, PUTATIVE (AFU_ORTHOLOGUE AFUA_7G00600)-RELATED"/>
    <property type="match status" value="1"/>
</dbReference>